<protein>
    <recommendedName>
        <fullName evidence="4">F-box domain-containing protein</fullName>
    </recommendedName>
</protein>
<feature type="coiled-coil region" evidence="1">
    <location>
        <begin position="5"/>
        <end position="32"/>
    </location>
</feature>
<comment type="caution">
    <text evidence="2">The sequence shown here is derived from an EMBL/GenBank/DDBJ whole genome shotgun (WGS) entry which is preliminary data.</text>
</comment>
<feature type="non-terminal residue" evidence="2">
    <location>
        <position position="202"/>
    </location>
</feature>
<evidence type="ECO:0000313" key="2">
    <source>
        <dbReference type="EMBL" id="EJK56467.1"/>
    </source>
</evidence>
<proteinExistence type="predicted"/>
<reference evidence="2 3" key="1">
    <citation type="journal article" date="2012" name="Genome Biol.">
        <title>Genome and low-iron response of an oceanic diatom adapted to chronic iron limitation.</title>
        <authorList>
            <person name="Lommer M."/>
            <person name="Specht M."/>
            <person name="Roy A.S."/>
            <person name="Kraemer L."/>
            <person name="Andreson R."/>
            <person name="Gutowska M.A."/>
            <person name="Wolf J."/>
            <person name="Bergner S.V."/>
            <person name="Schilhabel M.B."/>
            <person name="Klostermeier U.C."/>
            <person name="Beiko R.G."/>
            <person name="Rosenstiel P."/>
            <person name="Hippler M."/>
            <person name="Laroche J."/>
        </authorList>
    </citation>
    <scope>NUCLEOTIDE SEQUENCE [LARGE SCALE GENOMIC DNA]</scope>
    <source>
        <strain evidence="2 3">CCMP1005</strain>
    </source>
</reference>
<evidence type="ECO:0000256" key="1">
    <source>
        <dbReference type="SAM" id="Coils"/>
    </source>
</evidence>
<dbReference type="AlphaFoldDB" id="K0SCN3"/>
<dbReference type="Proteomes" id="UP000266841">
    <property type="component" value="Unassembled WGS sequence"/>
</dbReference>
<name>K0SCN3_THAOC</name>
<keyword evidence="3" id="KW-1185">Reference proteome</keyword>
<gene>
    <name evidence="2" type="ORF">THAOC_23639</name>
</gene>
<dbReference type="CDD" id="cd09917">
    <property type="entry name" value="F-box_SF"/>
    <property type="match status" value="1"/>
</dbReference>
<dbReference type="SUPFAM" id="SSF81383">
    <property type="entry name" value="F-box domain"/>
    <property type="match status" value="1"/>
</dbReference>
<dbReference type="EMBL" id="AGNL01031334">
    <property type="protein sequence ID" value="EJK56467.1"/>
    <property type="molecule type" value="Genomic_DNA"/>
</dbReference>
<accession>K0SCN3</accession>
<evidence type="ECO:0000313" key="3">
    <source>
        <dbReference type="Proteomes" id="UP000266841"/>
    </source>
</evidence>
<dbReference type="InterPro" id="IPR036047">
    <property type="entry name" value="F-box-like_dom_sf"/>
</dbReference>
<evidence type="ECO:0008006" key="4">
    <source>
        <dbReference type="Google" id="ProtNLM"/>
    </source>
</evidence>
<organism evidence="2 3">
    <name type="scientific">Thalassiosira oceanica</name>
    <name type="common">Marine diatom</name>
    <dbReference type="NCBI Taxonomy" id="159749"/>
    <lineage>
        <taxon>Eukaryota</taxon>
        <taxon>Sar</taxon>
        <taxon>Stramenopiles</taxon>
        <taxon>Ochrophyta</taxon>
        <taxon>Bacillariophyta</taxon>
        <taxon>Coscinodiscophyceae</taxon>
        <taxon>Thalassiosirophycidae</taxon>
        <taxon>Thalassiosirales</taxon>
        <taxon>Thalassiosiraceae</taxon>
        <taxon>Thalassiosira</taxon>
    </lineage>
</organism>
<sequence length="202" mass="22101">MEARLATLEAIVRQQQGEIQHLRDRVGLLEAEAGHVPASNKRAKPAPPPADAFSPLGDEAVSYCASYLGACDLVQLGRTCRRFGAGRDGGQPSLVDGAARQIFHETATADEKECLARYEGGETHVKLLKELEGLRKPLELDILFAGASHLEGSKATIHFTRYNDAGDYVVNGSAISRHIMRSGRHYATFKARQMTRNRINFG</sequence>
<keyword evidence="1" id="KW-0175">Coiled coil</keyword>